<evidence type="ECO:0000313" key="2">
    <source>
        <dbReference type="Proteomes" id="UP000789901"/>
    </source>
</evidence>
<organism evidence="1 2">
    <name type="scientific">Gigaspora margarita</name>
    <dbReference type="NCBI Taxonomy" id="4874"/>
    <lineage>
        <taxon>Eukaryota</taxon>
        <taxon>Fungi</taxon>
        <taxon>Fungi incertae sedis</taxon>
        <taxon>Mucoromycota</taxon>
        <taxon>Glomeromycotina</taxon>
        <taxon>Glomeromycetes</taxon>
        <taxon>Diversisporales</taxon>
        <taxon>Gigasporaceae</taxon>
        <taxon>Gigaspora</taxon>
    </lineage>
</organism>
<feature type="non-terminal residue" evidence="1">
    <location>
        <position position="1"/>
    </location>
</feature>
<evidence type="ECO:0000313" key="1">
    <source>
        <dbReference type="EMBL" id="CAG8554793.1"/>
    </source>
</evidence>
<keyword evidence="2" id="KW-1185">Reference proteome</keyword>
<accession>A0ABN7UDY0</accession>
<dbReference type="EMBL" id="CAJVQB010001892">
    <property type="protein sequence ID" value="CAG8554793.1"/>
    <property type="molecule type" value="Genomic_DNA"/>
</dbReference>
<name>A0ABN7UDY0_GIGMA</name>
<proteinExistence type="predicted"/>
<comment type="caution">
    <text evidence="1">The sequence shown here is derived from an EMBL/GenBank/DDBJ whole genome shotgun (WGS) entry which is preliminary data.</text>
</comment>
<dbReference type="Proteomes" id="UP000789901">
    <property type="component" value="Unassembled WGS sequence"/>
</dbReference>
<protein>
    <submittedName>
        <fullName evidence="1">19859_t:CDS:1</fullName>
    </submittedName>
</protein>
<sequence>GVIQAIFKPKSSKKLEKLVLQFAKIAHCEYFSLCLQRLKVVFNNGCKLVQGIIPVNSVKIARPTKATQVQE</sequence>
<reference evidence="1 2" key="1">
    <citation type="submission" date="2021-06" db="EMBL/GenBank/DDBJ databases">
        <authorList>
            <person name="Kallberg Y."/>
            <person name="Tangrot J."/>
            <person name="Rosling A."/>
        </authorList>
    </citation>
    <scope>NUCLEOTIDE SEQUENCE [LARGE SCALE GENOMIC DNA]</scope>
    <source>
        <strain evidence="1 2">120-4 pot B 10/14</strain>
    </source>
</reference>
<gene>
    <name evidence="1" type="ORF">GMARGA_LOCUS4729</name>
</gene>